<accession>D3BDA9</accession>
<gene>
    <name evidence="2" type="ORF">PPL_06492</name>
</gene>
<evidence type="ECO:0000313" key="3">
    <source>
        <dbReference type="Proteomes" id="UP000001396"/>
    </source>
</evidence>
<comment type="caution">
    <text evidence="2">The sequence shown here is derived from an EMBL/GenBank/DDBJ whole genome shotgun (WGS) entry which is preliminary data.</text>
</comment>
<dbReference type="Gene3D" id="1.20.1280.50">
    <property type="match status" value="1"/>
</dbReference>
<evidence type="ECO:0000313" key="2">
    <source>
        <dbReference type="EMBL" id="EFA80553.1"/>
    </source>
</evidence>
<dbReference type="EMBL" id="ADBJ01000029">
    <property type="protein sequence ID" value="EFA80553.1"/>
    <property type="molecule type" value="Genomic_DNA"/>
</dbReference>
<dbReference type="InParanoid" id="D3BDA9"/>
<dbReference type="AlphaFoldDB" id="D3BDA9"/>
<feature type="compositionally biased region" description="Low complexity" evidence="1">
    <location>
        <begin position="93"/>
        <end position="110"/>
    </location>
</feature>
<dbReference type="GeneID" id="31361974"/>
<organism evidence="2 3">
    <name type="scientific">Heterostelium pallidum (strain ATCC 26659 / Pp 5 / PN500)</name>
    <name type="common">Cellular slime mold</name>
    <name type="synonym">Polysphondylium pallidum</name>
    <dbReference type="NCBI Taxonomy" id="670386"/>
    <lineage>
        <taxon>Eukaryota</taxon>
        <taxon>Amoebozoa</taxon>
        <taxon>Evosea</taxon>
        <taxon>Eumycetozoa</taxon>
        <taxon>Dictyostelia</taxon>
        <taxon>Acytosteliales</taxon>
        <taxon>Acytosteliaceae</taxon>
        <taxon>Heterostelium</taxon>
    </lineage>
</organism>
<dbReference type="Pfam" id="PF05725">
    <property type="entry name" value="FNIP"/>
    <property type="match status" value="2"/>
</dbReference>
<dbReference type="PANTHER" id="PTHR32134">
    <property type="entry name" value="FNIP REPEAT-CONTAINING PROTEIN"/>
    <property type="match status" value="1"/>
</dbReference>
<dbReference type="PANTHER" id="PTHR32134:SF92">
    <property type="entry name" value="FNIP REPEAT-CONTAINING PROTEIN"/>
    <property type="match status" value="1"/>
</dbReference>
<dbReference type="InterPro" id="IPR051251">
    <property type="entry name" value="STK_FNIP-Repeat"/>
</dbReference>
<keyword evidence="3" id="KW-1185">Reference proteome</keyword>
<feature type="region of interest" description="Disordered" evidence="1">
    <location>
        <begin position="93"/>
        <end position="128"/>
    </location>
</feature>
<dbReference type="InterPro" id="IPR008615">
    <property type="entry name" value="FNIP"/>
</dbReference>
<protein>
    <recommendedName>
        <fullName evidence="4">F-box domain-containing protein</fullName>
    </recommendedName>
</protein>
<evidence type="ECO:0008006" key="4">
    <source>
        <dbReference type="Google" id="ProtNLM"/>
    </source>
</evidence>
<sequence length="794" mass="90832">MSLQVEPSKHTSESIEDLMKLIKERIISALPKCLFCDHQMDPLGEIDHLNRCVNASRNDKDQQLLDKDQQLHDKDQQIARLLQLLNISAATQSTSSATTSTTSTTTTTSTPKSNQSKSDLKQRRNEQDNIKKTLDNYANSRLKCFNSAPIRDVITGNIVQGGNAVCQSPDATLMLKVLVSIGDEKIVYCRAAHCHKEESINFLKKSYPVLEQNVPITLVNLPHIILSKIVENLNDNIDRIFVTLVCKKWYDERSKYLSFNIKNFNMIDNDHDQIYLNSYRSLLVNSISQKSNCSLVVSSKRYNNDYLITLGKYILIYKKEVNITIINKVINLDQLYDFENIQSNISKVILNNAIIDRSINDEDAFIIFERFYEAISQSNVTYLNGYQSLIYKLPVNLKKLKFSNRFNQALVPGCLPPNLESIDFGHSFNQPIEKGVLPNTLKKLSLGDSFNQYLVPGVLPESLKVLKFTEVNFQDILQIGSLPSNLEIIQYSGHHAPIGEGILPNSLQQLIYVPISWVPAIKLLTNLKVLKFYQYREEPGLTLDLNHLPSSLTELDIRNKVKLTSVISPSIRCLDIENSEYDINEIFMNDRSLYHFENLMVMVNSLKSKSLDNLKIDTLFLSSREDAEEQEITIDLIPFGVETLKLDLYQIKLKYPIPPSVKKLFVFKFDGRSPALEHIIEADAIPRSVEEFVVENHYGHLEEFNFNNFPQTIQSLTLPSQTIPKNIKLPNNLILSPNDYEKFNIRKLDDHHYILLCQQPYIIASILNDSQLSKLNIQTLQLLFLNNKSIKNKL</sequence>
<dbReference type="Proteomes" id="UP000001396">
    <property type="component" value="Unassembled WGS sequence"/>
</dbReference>
<reference evidence="2 3" key="1">
    <citation type="journal article" date="2011" name="Genome Res.">
        <title>Phylogeny-wide analysis of social amoeba genomes highlights ancient origins for complex intercellular communication.</title>
        <authorList>
            <person name="Heidel A.J."/>
            <person name="Lawal H.M."/>
            <person name="Felder M."/>
            <person name="Schilde C."/>
            <person name="Helps N.R."/>
            <person name="Tunggal B."/>
            <person name="Rivero F."/>
            <person name="John U."/>
            <person name="Schleicher M."/>
            <person name="Eichinger L."/>
            <person name="Platzer M."/>
            <person name="Noegel A.A."/>
            <person name="Schaap P."/>
            <person name="Gloeckner G."/>
        </authorList>
    </citation>
    <scope>NUCLEOTIDE SEQUENCE [LARGE SCALE GENOMIC DNA]</scope>
    <source>
        <strain evidence="3">ATCC 26659 / Pp 5 / PN500</strain>
    </source>
</reference>
<feature type="compositionally biased region" description="Basic and acidic residues" evidence="1">
    <location>
        <begin position="118"/>
        <end position="128"/>
    </location>
</feature>
<name>D3BDA9_HETP5</name>
<evidence type="ECO:0000256" key="1">
    <source>
        <dbReference type="SAM" id="MobiDB-lite"/>
    </source>
</evidence>
<dbReference type="RefSeq" id="XP_020432673.1">
    <property type="nucleotide sequence ID" value="XM_020577346.1"/>
</dbReference>
<dbReference type="FunCoup" id="D3BDA9">
    <property type="interactions" value="1036"/>
</dbReference>
<proteinExistence type="predicted"/>